<evidence type="ECO:0000256" key="2">
    <source>
        <dbReference type="SAM" id="SignalP"/>
    </source>
</evidence>
<protein>
    <submittedName>
        <fullName evidence="4">Transglycosylase SLT domain-containing protein</fullName>
    </submittedName>
</protein>
<gene>
    <name evidence="4" type="ORF">JMJ56_18635</name>
</gene>
<comment type="similarity">
    <text evidence="1">Belongs to the virb1 family.</text>
</comment>
<comment type="caution">
    <text evidence="4">The sequence shown here is derived from an EMBL/GenBank/DDBJ whole genome shotgun (WGS) entry which is preliminary data.</text>
</comment>
<evidence type="ECO:0000259" key="3">
    <source>
        <dbReference type="Pfam" id="PF01464"/>
    </source>
</evidence>
<name>A0ABS1U5R0_9PROT</name>
<proteinExistence type="inferred from homology"/>
<feature type="chain" id="PRO_5045048341" evidence="2">
    <location>
        <begin position="26"/>
        <end position="260"/>
    </location>
</feature>
<feature type="domain" description="Transglycosylase SLT" evidence="3">
    <location>
        <begin position="36"/>
        <end position="168"/>
    </location>
</feature>
<dbReference type="RefSeq" id="WP_202833281.1">
    <property type="nucleotide sequence ID" value="NZ_JAETWB010000010.1"/>
</dbReference>
<dbReference type="Pfam" id="PF01464">
    <property type="entry name" value="SLT"/>
    <property type="match status" value="1"/>
</dbReference>
<evidence type="ECO:0000313" key="5">
    <source>
        <dbReference type="Proteomes" id="UP000660885"/>
    </source>
</evidence>
<dbReference type="EMBL" id="JAETWB010000010">
    <property type="protein sequence ID" value="MBL6080042.1"/>
    <property type="molecule type" value="Genomic_DNA"/>
</dbReference>
<reference evidence="4 5" key="1">
    <citation type="submission" date="2021-01" db="EMBL/GenBank/DDBJ databases">
        <title>Belnapia mucosa sp. nov. and Belnapia arida sp. nov., isolated from the Tabernas Desert (Almeria, Spain).</title>
        <authorList>
            <person name="Molina-Menor E."/>
            <person name="Vidal-Verdu A."/>
            <person name="Calonge A."/>
            <person name="Satari L."/>
            <person name="Pereto J."/>
            <person name="Porcar M."/>
        </authorList>
    </citation>
    <scope>NUCLEOTIDE SEQUENCE [LARGE SCALE GENOMIC DNA]</scope>
    <source>
        <strain evidence="4 5">T18</strain>
    </source>
</reference>
<dbReference type="Proteomes" id="UP000660885">
    <property type="component" value="Unassembled WGS sequence"/>
</dbReference>
<accession>A0ABS1U5R0</accession>
<keyword evidence="5" id="KW-1185">Reference proteome</keyword>
<evidence type="ECO:0000256" key="1">
    <source>
        <dbReference type="ARBA" id="ARBA00009387"/>
    </source>
</evidence>
<evidence type="ECO:0000313" key="4">
    <source>
        <dbReference type="EMBL" id="MBL6080042.1"/>
    </source>
</evidence>
<dbReference type="Gene3D" id="1.10.530.10">
    <property type="match status" value="1"/>
</dbReference>
<keyword evidence="2" id="KW-0732">Signal</keyword>
<sequence length="260" mass="26853">MPALRVARGGLVAIALAAPSAAALAAGADHQACEAAIRAAEQRYGIPTGLLTAIGKVESGVLDDAGQRRPWPWSVNAQGAGRIFASRDEAVGWVSALRASGVTSIDVGCLQVNLRHHPAAFATTEQAFDPAANADYAARFLSSLRSGGTALLDEGWLRAAGHYHSSTGALSLPYRRLVEQAYGMPVANGPVVLLRVVAAPSPTLAARPARVAVNRDEARRRLKAALLVAGVGRHASGADRLATLLGLGSHSVGPVMAGRR</sequence>
<organism evidence="4 5">
    <name type="scientific">Belnapia arida</name>
    <dbReference type="NCBI Taxonomy" id="2804533"/>
    <lineage>
        <taxon>Bacteria</taxon>
        <taxon>Pseudomonadati</taxon>
        <taxon>Pseudomonadota</taxon>
        <taxon>Alphaproteobacteria</taxon>
        <taxon>Acetobacterales</taxon>
        <taxon>Roseomonadaceae</taxon>
        <taxon>Belnapia</taxon>
    </lineage>
</organism>
<dbReference type="SUPFAM" id="SSF53955">
    <property type="entry name" value="Lysozyme-like"/>
    <property type="match status" value="1"/>
</dbReference>
<dbReference type="InterPro" id="IPR023346">
    <property type="entry name" value="Lysozyme-like_dom_sf"/>
</dbReference>
<feature type="signal peptide" evidence="2">
    <location>
        <begin position="1"/>
        <end position="25"/>
    </location>
</feature>
<dbReference type="InterPro" id="IPR008258">
    <property type="entry name" value="Transglycosylase_SLT_dom_1"/>
</dbReference>